<sequence length="367" mass="40158">MKLGIVGLPNVGKSTLFNAITNAGAESANYPFCTIEPNVGMVAVPDKRLKVLSELHKSAKTVPAFIEFVDIAGLVKGASRGEGLGNKFLSHIREVDAIVHVVRCFDSDTIVHVDGSVDPLRDMETINLELILADLETLDKRYEKASRLVLKGEKSAAAEARILGALKEHLESGEPARSFEFSDEDMEIMRDVNLLTQKPVVYAANMDEAAFADYTAGTPNEYYQKLAAEAAKEGAGVLPICAQLEQDIAELEPEEKQMFLAEVGLEESGLDRLIRVSYDLLGLISFLTTGPDETRAWTIKKGAKAPQAAGKIHTDFERGFIRAETVAYDDLMAAGTMVKAREKGLIRSEGKEYVVQDGDIMLFRFNV</sequence>
<feature type="binding site" evidence="6">
    <location>
        <begin position="10"/>
        <end position="15"/>
    </location>
    <ligand>
        <name>ATP</name>
        <dbReference type="ChEBI" id="CHEBI:30616"/>
    </ligand>
</feature>
<dbReference type="GO" id="GO:0005525">
    <property type="term" value="F:GTP binding"/>
    <property type="evidence" value="ECO:0007669"/>
    <property type="project" value="InterPro"/>
</dbReference>
<dbReference type="HAMAP" id="MF_00944">
    <property type="entry name" value="YchF_OLA1_ATPase"/>
    <property type="match status" value="1"/>
</dbReference>
<dbReference type="GO" id="GO:0046872">
    <property type="term" value="F:metal ion binding"/>
    <property type="evidence" value="ECO:0007669"/>
    <property type="project" value="UniProtKB-KW"/>
</dbReference>
<dbReference type="PANTHER" id="PTHR23305">
    <property type="entry name" value="OBG GTPASE FAMILY"/>
    <property type="match status" value="1"/>
</dbReference>
<reference evidence="9" key="1">
    <citation type="submission" date="2020-10" db="EMBL/GenBank/DDBJ databases">
        <authorList>
            <person name="Gilroy R."/>
        </authorList>
    </citation>
    <scope>NUCLEOTIDE SEQUENCE</scope>
    <source>
        <strain evidence="9">2830</strain>
    </source>
</reference>
<comment type="cofactor">
    <cofactor evidence="1">
        <name>Mg(2+)</name>
        <dbReference type="ChEBI" id="CHEBI:18420"/>
    </cofactor>
</comment>
<dbReference type="InterPro" id="IPR012675">
    <property type="entry name" value="Beta-grasp_dom_sf"/>
</dbReference>
<dbReference type="InterPro" id="IPR012676">
    <property type="entry name" value="TGS-like"/>
</dbReference>
<dbReference type="InterPro" id="IPR031167">
    <property type="entry name" value="G_OBG"/>
</dbReference>
<evidence type="ECO:0000256" key="1">
    <source>
        <dbReference type="ARBA" id="ARBA00001946"/>
    </source>
</evidence>
<dbReference type="GO" id="GO:0005524">
    <property type="term" value="F:ATP binding"/>
    <property type="evidence" value="ECO:0007669"/>
    <property type="project" value="UniProtKB-UniRule"/>
</dbReference>
<evidence type="ECO:0000313" key="9">
    <source>
        <dbReference type="EMBL" id="HIU10580.1"/>
    </source>
</evidence>
<dbReference type="PROSITE" id="PS51710">
    <property type="entry name" value="G_OBG"/>
    <property type="match status" value="1"/>
</dbReference>
<dbReference type="FunFam" id="3.10.20.30:FF:000001">
    <property type="entry name" value="Ribosome-binding ATPase YchF"/>
    <property type="match status" value="1"/>
</dbReference>
<dbReference type="SUPFAM" id="SSF81271">
    <property type="entry name" value="TGS-like"/>
    <property type="match status" value="1"/>
</dbReference>
<dbReference type="NCBIfam" id="TIGR00092">
    <property type="entry name" value="redox-regulated ATPase YchF"/>
    <property type="match status" value="1"/>
</dbReference>
<dbReference type="Pfam" id="PF01926">
    <property type="entry name" value="MMR_HSR1"/>
    <property type="match status" value="1"/>
</dbReference>
<comment type="caution">
    <text evidence="9">The sequence shown here is derived from an EMBL/GenBank/DDBJ whole genome shotgun (WGS) entry which is preliminary data.</text>
</comment>
<keyword evidence="4 6" id="KW-0067">ATP-binding</keyword>
<evidence type="ECO:0000256" key="4">
    <source>
        <dbReference type="ARBA" id="ARBA00022840"/>
    </source>
</evidence>
<dbReference type="Pfam" id="PF06071">
    <property type="entry name" value="YchF-GTPase_C"/>
    <property type="match status" value="1"/>
</dbReference>
<dbReference type="InterPro" id="IPR041706">
    <property type="entry name" value="YchF_N"/>
</dbReference>
<organism evidence="9 10">
    <name type="scientific">Candidatus Avidehalobacter gallistercoris</name>
    <dbReference type="NCBI Taxonomy" id="2840694"/>
    <lineage>
        <taxon>Bacteria</taxon>
        <taxon>Bacillati</taxon>
        <taxon>Bacillota</taxon>
        <taxon>Clostridia</taxon>
        <taxon>Eubacteriales</taxon>
        <taxon>Peptococcaceae</taxon>
        <taxon>Peptococcaceae incertae sedis</taxon>
        <taxon>Candidatus Avidehalobacter</taxon>
    </lineage>
</organism>
<dbReference type="PROSITE" id="PS51880">
    <property type="entry name" value="TGS"/>
    <property type="match status" value="1"/>
</dbReference>
<accession>A0A9D1HKT8</accession>
<evidence type="ECO:0000259" key="8">
    <source>
        <dbReference type="PROSITE" id="PS51880"/>
    </source>
</evidence>
<evidence type="ECO:0000256" key="5">
    <source>
        <dbReference type="ARBA" id="ARBA00022842"/>
    </source>
</evidence>
<keyword evidence="2" id="KW-0479">Metal-binding</keyword>
<keyword evidence="3 6" id="KW-0547">Nucleotide-binding</keyword>
<dbReference type="Gene3D" id="3.10.20.30">
    <property type="match status" value="1"/>
</dbReference>
<reference evidence="9" key="2">
    <citation type="journal article" date="2021" name="PeerJ">
        <title>Extensive microbial diversity within the chicken gut microbiome revealed by metagenomics and culture.</title>
        <authorList>
            <person name="Gilroy R."/>
            <person name="Ravi A."/>
            <person name="Getino M."/>
            <person name="Pursley I."/>
            <person name="Horton D.L."/>
            <person name="Alikhan N.F."/>
            <person name="Baker D."/>
            <person name="Gharbi K."/>
            <person name="Hall N."/>
            <person name="Watson M."/>
            <person name="Adriaenssens E.M."/>
            <person name="Foster-Nyarko E."/>
            <person name="Jarju S."/>
            <person name="Secka A."/>
            <person name="Antonio M."/>
            <person name="Oren A."/>
            <person name="Chaudhuri R.R."/>
            <person name="La Ragione R."/>
            <person name="Hildebrand F."/>
            <person name="Pallen M.J."/>
        </authorList>
    </citation>
    <scope>NUCLEOTIDE SEQUENCE</scope>
    <source>
        <strain evidence="9">2830</strain>
    </source>
</reference>
<name>A0A9D1HKT8_9FIRM</name>
<dbReference type="InterPro" id="IPR013029">
    <property type="entry name" value="YchF_C"/>
</dbReference>
<dbReference type="Proteomes" id="UP000824124">
    <property type="component" value="Unassembled WGS sequence"/>
</dbReference>
<dbReference type="InterPro" id="IPR004396">
    <property type="entry name" value="ATPase_YchF/OLA1"/>
</dbReference>
<keyword evidence="5" id="KW-0460">Magnesium</keyword>
<dbReference type="Gene3D" id="3.40.50.300">
    <property type="entry name" value="P-loop containing nucleotide triphosphate hydrolases"/>
    <property type="match status" value="1"/>
</dbReference>
<gene>
    <name evidence="6 9" type="primary">ychF</name>
    <name evidence="9" type="ORF">IAB00_04970</name>
</gene>
<feature type="domain" description="OBG-type G" evidence="7">
    <location>
        <begin position="1"/>
        <end position="260"/>
    </location>
</feature>
<evidence type="ECO:0000256" key="3">
    <source>
        <dbReference type="ARBA" id="ARBA00022741"/>
    </source>
</evidence>
<dbReference type="PRINTS" id="PR00326">
    <property type="entry name" value="GTP1OBG"/>
</dbReference>
<dbReference type="AlphaFoldDB" id="A0A9D1HKT8"/>
<dbReference type="InterPro" id="IPR004095">
    <property type="entry name" value="TGS"/>
</dbReference>
<comment type="function">
    <text evidence="6">ATPase that binds to both the 70S ribosome and the 50S ribosomal subunit in a nucleotide-independent manner.</text>
</comment>
<dbReference type="PANTHER" id="PTHR23305:SF18">
    <property type="entry name" value="OBG-TYPE G DOMAIN-CONTAINING PROTEIN"/>
    <property type="match status" value="1"/>
</dbReference>
<dbReference type="FunFam" id="1.10.150.300:FF:000004">
    <property type="entry name" value="Ribosome-binding ATPase YchF"/>
    <property type="match status" value="1"/>
</dbReference>
<dbReference type="PIRSF" id="PIRSF006641">
    <property type="entry name" value="CHP00092"/>
    <property type="match status" value="1"/>
</dbReference>
<feature type="domain" description="TGS" evidence="8">
    <location>
        <begin position="282"/>
        <end position="365"/>
    </location>
</feature>
<dbReference type="InterPro" id="IPR027417">
    <property type="entry name" value="P-loop_NTPase"/>
</dbReference>
<comment type="similarity">
    <text evidence="6">Belongs to the TRAFAC class OBG-HflX-like GTPase superfamily. OBG GTPase family. YchF/OLA1 subfamily.</text>
</comment>
<dbReference type="EMBL" id="DVMH01000025">
    <property type="protein sequence ID" value="HIU10580.1"/>
    <property type="molecule type" value="Genomic_DNA"/>
</dbReference>
<dbReference type="InterPro" id="IPR006073">
    <property type="entry name" value="GTP-bd"/>
</dbReference>
<evidence type="ECO:0000259" key="7">
    <source>
        <dbReference type="PROSITE" id="PS51710"/>
    </source>
</evidence>
<dbReference type="InterPro" id="IPR023192">
    <property type="entry name" value="TGS-like_dom_sf"/>
</dbReference>
<dbReference type="CDD" id="cd01900">
    <property type="entry name" value="YchF"/>
    <property type="match status" value="1"/>
</dbReference>
<dbReference type="Gene3D" id="1.10.150.300">
    <property type="entry name" value="TGS-like domain"/>
    <property type="match status" value="1"/>
</dbReference>
<dbReference type="GO" id="GO:0043023">
    <property type="term" value="F:ribosomal large subunit binding"/>
    <property type="evidence" value="ECO:0007669"/>
    <property type="project" value="UniProtKB-UniRule"/>
</dbReference>
<evidence type="ECO:0000256" key="6">
    <source>
        <dbReference type="HAMAP-Rule" id="MF_00944"/>
    </source>
</evidence>
<evidence type="ECO:0000313" key="10">
    <source>
        <dbReference type="Proteomes" id="UP000824124"/>
    </source>
</evidence>
<dbReference type="GO" id="GO:0016887">
    <property type="term" value="F:ATP hydrolysis activity"/>
    <property type="evidence" value="ECO:0007669"/>
    <property type="project" value="UniProtKB-UniRule"/>
</dbReference>
<dbReference type="GO" id="GO:0005737">
    <property type="term" value="C:cytoplasm"/>
    <property type="evidence" value="ECO:0007669"/>
    <property type="project" value="TreeGrafter"/>
</dbReference>
<evidence type="ECO:0000256" key="2">
    <source>
        <dbReference type="ARBA" id="ARBA00022723"/>
    </source>
</evidence>
<protein>
    <recommendedName>
        <fullName evidence="6">Ribosome-binding ATPase YchF</fullName>
    </recommendedName>
</protein>
<dbReference type="CDD" id="cd04867">
    <property type="entry name" value="TGS_YchF_OLA1"/>
    <property type="match status" value="1"/>
</dbReference>
<dbReference type="SUPFAM" id="SSF52540">
    <property type="entry name" value="P-loop containing nucleoside triphosphate hydrolases"/>
    <property type="match status" value="1"/>
</dbReference>
<proteinExistence type="inferred from homology"/>